<dbReference type="AlphaFoldDB" id="A0AAJ2K507"/>
<evidence type="ECO:0000313" key="5">
    <source>
        <dbReference type="Proteomes" id="UP001250538"/>
    </source>
</evidence>
<keyword evidence="2" id="KW-1133">Transmembrane helix</keyword>
<dbReference type="EMBL" id="JAVYAA010000009">
    <property type="protein sequence ID" value="MDT8979853.1"/>
    <property type="molecule type" value="Genomic_DNA"/>
</dbReference>
<keyword evidence="2" id="KW-0472">Membrane</keyword>
<dbReference type="PANTHER" id="PTHR30032">
    <property type="entry name" value="N-ACETYLMURAMOYL-L-ALANINE AMIDASE-RELATED"/>
    <property type="match status" value="1"/>
</dbReference>
<dbReference type="InterPro" id="IPR013486">
    <property type="entry name" value="SpoIID/LytB"/>
</dbReference>
<reference evidence="5" key="1">
    <citation type="submission" date="2023-09" db="EMBL/GenBank/DDBJ databases">
        <title>Paenibacillus sp. chi10 Genome sequencing and assembly.</title>
        <authorList>
            <person name="Kim I."/>
        </authorList>
    </citation>
    <scope>NUCLEOTIDE SEQUENCE [LARGE SCALE GENOMIC DNA]</scope>
    <source>
        <strain evidence="5">chi10</strain>
    </source>
</reference>
<dbReference type="InterPro" id="IPR014225">
    <property type="entry name" value="Spore_II_D_firmicutes"/>
</dbReference>
<gene>
    <name evidence="4" type="primary">spoIID</name>
    <name evidence="4" type="ORF">RQP50_26815</name>
</gene>
<dbReference type="NCBIfam" id="TIGR02870">
    <property type="entry name" value="spore_II_D"/>
    <property type="match status" value="1"/>
</dbReference>
<dbReference type="Pfam" id="PF08486">
    <property type="entry name" value="SpoIID"/>
    <property type="match status" value="1"/>
</dbReference>
<dbReference type="InterPro" id="IPR013693">
    <property type="entry name" value="SpoIID/LytB_N"/>
</dbReference>
<feature type="transmembrane region" description="Helical" evidence="2">
    <location>
        <begin position="39"/>
        <end position="61"/>
    </location>
</feature>
<evidence type="ECO:0000256" key="2">
    <source>
        <dbReference type="SAM" id="Phobius"/>
    </source>
</evidence>
<dbReference type="InterPro" id="IPR051922">
    <property type="entry name" value="Bact_Sporulation_Assoc"/>
</dbReference>
<dbReference type="GO" id="GO:0030288">
    <property type="term" value="C:outer membrane-bounded periplasmic space"/>
    <property type="evidence" value="ECO:0007669"/>
    <property type="project" value="TreeGrafter"/>
</dbReference>
<feature type="domain" description="Sporulation stage II protein D amidase enhancer LytB N-terminal" evidence="3">
    <location>
        <begin position="103"/>
        <end position="203"/>
    </location>
</feature>
<accession>A0AAJ2K507</accession>
<evidence type="ECO:0000259" key="3">
    <source>
        <dbReference type="Pfam" id="PF08486"/>
    </source>
</evidence>
<dbReference type="PANTHER" id="PTHR30032:SF4">
    <property type="entry name" value="AMIDASE ENHANCER"/>
    <property type="match status" value="1"/>
</dbReference>
<keyword evidence="5" id="KW-1185">Reference proteome</keyword>
<organism evidence="4 5">
    <name type="scientific">Paenibacillus suaedae</name>
    <dbReference type="NCBI Taxonomy" id="3077233"/>
    <lineage>
        <taxon>Bacteria</taxon>
        <taxon>Bacillati</taxon>
        <taxon>Bacillota</taxon>
        <taxon>Bacilli</taxon>
        <taxon>Bacillales</taxon>
        <taxon>Paenibacillaceae</taxon>
        <taxon>Paenibacillus</taxon>
    </lineage>
</organism>
<comment type="caution">
    <text evidence="4">The sequence shown here is derived from an EMBL/GenBank/DDBJ whole genome shotgun (WGS) entry which is preliminary data.</text>
</comment>
<sequence length="393" mass="42599">MATQPMLSAQARRLARWLKPRLRLGGRGRWGLRRRPLPLLARTALWAGALIALALLVPLLLVQEHQQGVSTSARSERAAPQAPKVSPPPSTAAAQPMVRVYLSGTRQVESVALEQYVRGVLAAEMPSSFELEALKAQAMAARTYIMRRLLAQDTSGAPEGADVTDTVAHQAYKPLAEMERLPKEAAAKLSRAVEETEDQIITYEGKPIMAAFFSTSNGYTENAEDYWGNPVAYLKSVASPWDERVAPRFAESTTYKVEALLSELGVSAQALKLQSGGGTSNKSGSAQAIRNQLRILSRTPGKRVGQVQVGTEQFTGREIREKLGLRSSAFDWSMVDGKLVITTYGFGHGVGMSQYGAQGMAKEGATAEQIVTYYYKGVKVDKASKLASAKLKG</sequence>
<dbReference type="NCBIfam" id="TIGR02669">
    <property type="entry name" value="SpoIID_LytB"/>
    <property type="match status" value="1"/>
</dbReference>
<dbReference type="RefSeq" id="WP_315747255.1">
    <property type="nucleotide sequence ID" value="NZ_JAVYAA010000009.1"/>
</dbReference>
<feature type="region of interest" description="Disordered" evidence="1">
    <location>
        <begin position="72"/>
        <end position="93"/>
    </location>
</feature>
<evidence type="ECO:0000256" key="1">
    <source>
        <dbReference type="SAM" id="MobiDB-lite"/>
    </source>
</evidence>
<proteinExistence type="predicted"/>
<keyword evidence="2" id="KW-0812">Transmembrane</keyword>
<protein>
    <submittedName>
        <fullName evidence="4">Stage II sporulation protein D</fullName>
    </submittedName>
</protein>
<name>A0AAJ2K507_9BACL</name>
<dbReference type="GO" id="GO:0030435">
    <property type="term" value="P:sporulation resulting in formation of a cellular spore"/>
    <property type="evidence" value="ECO:0007669"/>
    <property type="project" value="InterPro"/>
</dbReference>
<dbReference type="Proteomes" id="UP001250538">
    <property type="component" value="Unassembled WGS sequence"/>
</dbReference>
<evidence type="ECO:0000313" key="4">
    <source>
        <dbReference type="EMBL" id="MDT8979853.1"/>
    </source>
</evidence>